<reference evidence="1 2" key="1">
    <citation type="submission" date="2020-08" db="EMBL/GenBank/DDBJ databases">
        <title>Cohnella phylogeny.</title>
        <authorList>
            <person name="Dunlap C."/>
        </authorList>
    </citation>
    <scope>NUCLEOTIDE SEQUENCE [LARGE SCALE GENOMIC DNA]</scope>
    <source>
        <strain evidence="1 2">DSM 28246</strain>
    </source>
</reference>
<dbReference type="InterPro" id="IPR021415">
    <property type="entry name" value="SAV0927-like"/>
</dbReference>
<accession>A0A7X0RP65</accession>
<organism evidence="1 2">
    <name type="scientific">Cohnella nanjingensis</name>
    <dbReference type="NCBI Taxonomy" id="1387779"/>
    <lineage>
        <taxon>Bacteria</taxon>
        <taxon>Bacillati</taxon>
        <taxon>Bacillota</taxon>
        <taxon>Bacilli</taxon>
        <taxon>Bacillales</taxon>
        <taxon>Paenibacillaceae</taxon>
        <taxon>Cohnella</taxon>
    </lineage>
</organism>
<evidence type="ECO:0000313" key="2">
    <source>
        <dbReference type="Proteomes" id="UP000547209"/>
    </source>
</evidence>
<name>A0A7X0RP65_9BACL</name>
<gene>
    <name evidence="1" type="ORF">H7C19_10410</name>
</gene>
<comment type="caution">
    <text evidence="1">The sequence shown here is derived from an EMBL/GenBank/DDBJ whole genome shotgun (WGS) entry which is preliminary data.</text>
</comment>
<keyword evidence="2" id="KW-1185">Reference proteome</keyword>
<dbReference type="Pfam" id="PF11256">
    <property type="entry name" value="SAV0927-like"/>
    <property type="match status" value="1"/>
</dbReference>
<evidence type="ECO:0000313" key="1">
    <source>
        <dbReference type="EMBL" id="MBB6671099.1"/>
    </source>
</evidence>
<dbReference type="EMBL" id="JACJVP010000017">
    <property type="protein sequence ID" value="MBB6671099.1"/>
    <property type="molecule type" value="Genomic_DNA"/>
</dbReference>
<protein>
    <submittedName>
        <fullName evidence="1">DUF3055 domain-containing protein</fullName>
    </submittedName>
</protein>
<dbReference type="Proteomes" id="UP000547209">
    <property type="component" value="Unassembled WGS sequence"/>
</dbReference>
<sequence>MFEHLYDVTESSNVNFIGCISDNRRYDFAIVYSSHFFGKPLVVCMQTGRSAPLSADDLSDCDMIRSRFLVPDVQTAEEIGHLLRGRLPALEVQDQY</sequence>
<dbReference type="RefSeq" id="WP_185142586.1">
    <property type="nucleotide sequence ID" value="NZ_JACJVP010000017.1"/>
</dbReference>
<dbReference type="AlphaFoldDB" id="A0A7X0RP65"/>
<proteinExistence type="predicted"/>